<dbReference type="AlphaFoldDB" id="A0AAN8XWG6"/>
<organism evidence="2 3">
    <name type="scientific">Halocaridina rubra</name>
    <name type="common">Hawaiian red shrimp</name>
    <dbReference type="NCBI Taxonomy" id="373956"/>
    <lineage>
        <taxon>Eukaryota</taxon>
        <taxon>Metazoa</taxon>
        <taxon>Ecdysozoa</taxon>
        <taxon>Arthropoda</taxon>
        <taxon>Crustacea</taxon>
        <taxon>Multicrustacea</taxon>
        <taxon>Malacostraca</taxon>
        <taxon>Eumalacostraca</taxon>
        <taxon>Eucarida</taxon>
        <taxon>Decapoda</taxon>
        <taxon>Pleocyemata</taxon>
        <taxon>Caridea</taxon>
        <taxon>Atyoidea</taxon>
        <taxon>Atyidae</taxon>
        <taxon>Halocaridina</taxon>
    </lineage>
</organism>
<dbReference type="EMBL" id="JAXCGZ010000570">
    <property type="protein sequence ID" value="KAK7085805.1"/>
    <property type="molecule type" value="Genomic_DNA"/>
</dbReference>
<gene>
    <name evidence="2" type="ORF">SK128_018632</name>
</gene>
<comment type="caution">
    <text evidence="2">The sequence shown here is derived from an EMBL/GenBank/DDBJ whole genome shotgun (WGS) entry which is preliminary data.</text>
</comment>
<accession>A0AAN8XWG6</accession>
<protein>
    <submittedName>
        <fullName evidence="2">Uncharacterized protein</fullName>
    </submittedName>
</protein>
<sequence length="101" mass="11245">MSRSHRGSNGSVRDSEASGRGFAPRHGLRLARACTQGNDYICRNKGIAESRQKYPDSLGREYTEEAIPSPLAPPHLVDSYDTQGKTEEQLSILLFILQIRN</sequence>
<evidence type="ECO:0000256" key="1">
    <source>
        <dbReference type="SAM" id="MobiDB-lite"/>
    </source>
</evidence>
<feature type="region of interest" description="Disordered" evidence="1">
    <location>
        <begin position="1"/>
        <end position="23"/>
    </location>
</feature>
<reference evidence="2 3" key="1">
    <citation type="submission" date="2023-11" db="EMBL/GenBank/DDBJ databases">
        <title>Halocaridina rubra genome assembly.</title>
        <authorList>
            <person name="Smith C."/>
        </authorList>
    </citation>
    <scope>NUCLEOTIDE SEQUENCE [LARGE SCALE GENOMIC DNA]</scope>
    <source>
        <strain evidence="2">EP-1</strain>
        <tissue evidence="2">Whole</tissue>
    </source>
</reference>
<name>A0AAN8XWG6_HALRR</name>
<evidence type="ECO:0000313" key="2">
    <source>
        <dbReference type="EMBL" id="KAK7085805.1"/>
    </source>
</evidence>
<dbReference type="Proteomes" id="UP001381693">
    <property type="component" value="Unassembled WGS sequence"/>
</dbReference>
<keyword evidence="3" id="KW-1185">Reference proteome</keyword>
<evidence type="ECO:0000313" key="3">
    <source>
        <dbReference type="Proteomes" id="UP001381693"/>
    </source>
</evidence>
<proteinExistence type="predicted"/>